<dbReference type="Proteomes" id="UP000272942">
    <property type="component" value="Unassembled WGS sequence"/>
</dbReference>
<dbReference type="WBParaSite" id="ECPE_0000940401-mRNA-1">
    <property type="protein sequence ID" value="ECPE_0000940401-mRNA-1"/>
    <property type="gene ID" value="ECPE_0000940401"/>
</dbReference>
<evidence type="ECO:0000313" key="2">
    <source>
        <dbReference type="Proteomes" id="UP000272942"/>
    </source>
</evidence>
<reference evidence="3" key="1">
    <citation type="submission" date="2016-06" db="UniProtKB">
        <authorList>
            <consortium name="WormBaseParasite"/>
        </authorList>
    </citation>
    <scope>IDENTIFICATION</scope>
</reference>
<gene>
    <name evidence="1" type="ORF">ECPE_LOCUS9375</name>
</gene>
<protein>
    <submittedName>
        <fullName evidence="3">Amyloid protein-binding protein 2</fullName>
    </submittedName>
</protein>
<dbReference type="AlphaFoldDB" id="A0A183AQZ0"/>
<evidence type="ECO:0000313" key="1">
    <source>
        <dbReference type="EMBL" id="VDP85253.1"/>
    </source>
</evidence>
<accession>A0A183AQZ0</accession>
<sequence>MPAISSTLAASSVNPPSSLVYLTKLVYDGVLHGVDEEKRLQNCFSRFSALSGLKSPRECERIFTEKSFERRVPLSTPYGVIDCCAISGRLKRNLIRRDPSLRQLCILTLAETGPPKMNINTLLSLPPNLFRMFLITAFSVHWIPMSHARFHKDSFEPPTLPSNLQCVFEFLSMPQVFERLFDECRDVLTFVVCWMQHAQFYSNDKGASSSSTDPIVSRLLFGLKIAHFLRDSSEYVHAVRTVRVTRGFLHMVSDEQTRLWLDHELYCIMLHSMNCHSMYLEPEDRIVFQKDVPRLIRSLHRANLLPCRPDPKRPSSYHILPIQCARSIADSIDGDSTPTTGNFLSSFRHTQPERNLDGSTLGNPTGHMLGPAGDSINSGTSGSVSPSLHEYGLNCGFLYAQLATYHYAMCSYEEAFQFSLLAIEQMRACPDSESRVSGHVVIDVLRILCKMCMIKRDYTLALSCIECGLRFTWYVCELNGSVFVMCPLLLLLKPVRFSLVSLLPVLCDVSFEHYSDCCFTCDF</sequence>
<name>A0A183AQZ0_9TREM</name>
<reference evidence="1 2" key="2">
    <citation type="submission" date="2018-11" db="EMBL/GenBank/DDBJ databases">
        <authorList>
            <consortium name="Pathogen Informatics"/>
        </authorList>
    </citation>
    <scope>NUCLEOTIDE SEQUENCE [LARGE SCALE GENOMIC DNA]</scope>
    <source>
        <strain evidence="1 2">Egypt</strain>
    </source>
</reference>
<evidence type="ECO:0000313" key="3">
    <source>
        <dbReference type="WBParaSite" id="ECPE_0000940401-mRNA-1"/>
    </source>
</evidence>
<dbReference type="EMBL" id="UZAN01047327">
    <property type="protein sequence ID" value="VDP85253.1"/>
    <property type="molecule type" value="Genomic_DNA"/>
</dbReference>
<organism evidence="3">
    <name type="scientific">Echinostoma caproni</name>
    <dbReference type="NCBI Taxonomy" id="27848"/>
    <lineage>
        <taxon>Eukaryota</taxon>
        <taxon>Metazoa</taxon>
        <taxon>Spiralia</taxon>
        <taxon>Lophotrochozoa</taxon>
        <taxon>Platyhelminthes</taxon>
        <taxon>Trematoda</taxon>
        <taxon>Digenea</taxon>
        <taxon>Plagiorchiida</taxon>
        <taxon>Echinostomata</taxon>
        <taxon>Echinostomatoidea</taxon>
        <taxon>Echinostomatidae</taxon>
        <taxon>Echinostoma</taxon>
    </lineage>
</organism>
<proteinExistence type="predicted"/>
<dbReference type="OrthoDB" id="7103806at2759"/>
<keyword evidence="2" id="KW-1185">Reference proteome</keyword>